<protein>
    <submittedName>
        <fullName evidence="9">Olfactory receptor 7E24</fullName>
    </submittedName>
</protein>
<comment type="subcellular location">
    <subcellularLocation>
        <location evidence="1">Membrane</location>
        <topology evidence="1">Multi-pass membrane protein</topology>
    </subcellularLocation>
</comment>
<dbReference type="Gene3D" id="1.20.1070.10">
    <property type="entry name" value="Rhodopsin 7-helix transmembrane proteins"/>
    <property type="match status" value="2"/>
</dbReference>
<evidence type="ECO:0000256" key="1">
    <source>
        <dbReference type="ARBA" id="ARBA00004141"/>
    </source>
</evidence>
<evidence type="ECO:0000256" key="6">
    <source>
        <dbReference type="ARBA" id="ARBA00023170"/>
    </source>
</evidence>
<evidence type="ECO:0000313" key="9">
    <source>
        <dbReference type="EMBL" id="MBZ3891933.1"/>
    </source>
</evidence>
<keyword evidence="7" id="KW-0807">Transducer</keyword>
<organism evidence="9 10">
    <name type="scientific">Sciurus carolinensis</name>
    <name type="common">Eastern gray squirrel</name>
    <dbReference type="NCBI Taxonomy" id="30640"/>
    <lineage>
        <taxon>Eukaryota</taxon>
        <taxon>Metazoa</taxon>
        <taxon>Chordata</taxon>
        <taxon>Craniata</taxon>
        <taxon>Vertebrata</taxon>
        <taxon>Euteleostomi</taxon>
        <taxon>Mammalia</taxon>
        <taxon>Eutheria</taxon>
        <taxon>Euarchontoglires</taxon>
        <taxon>Glires</taxon>
        <taxon>Rodentia</taxon>
        <taxon>Sciuromorpha</taxon>
        <taxon>Sciuridae</taxon>
        <taxon>Sciurinae</taxon>
        <taxon>Sciurini</taxon>
        <taxon>Sciurus</taxon>
    </lineage>
</organism>
<name>A0AA41NK68_SCICA</name>
<dbReference type="GO" id="GO:0016020">
    <property type="term" value="C:membrane"/>
    <property type="evidence" value="ECO:0007669"/>
    <property type="project" value="UniProtKB-SubCell"/>
</dbReference>
<evidence type="ECO:0000256" key="7">
    <source>
        <dbReference type="ARBA" id="ARBA00023224"/>
    </source>
</evidence>
<evidence type="ECO:0000256" key="3">
    <source>
        <dbReference type="ARBA" id="ARBA00022989"/>
    </source>
</evidence>
<sequence length="141" mass="15497">MIVDIQTHSGVISYGESLPQMSLFLIFGSMDGMLLTVMAYDQYVAICHPPSSGGKHKAFSTCGSHLSVVCLFYGTGVGVYLASAVSQSPSKVAVTSMMYTVVIPMLNPFLYSLKNEDIKSALRRLHSRIVKSQNLWHPFEM</sequence>
<keyword evidence="4" id="KW-0297">G-protein coupled receptor</keyword>
<dbReference type="PANTHER" id="PTHR48001">
    <property type="entry name" value="OLFACTORY RECEPTOR"/>
    <property type="match status" value="1"/>
</dbReference>
<dbReference type="Pfam" id="PF13853">
    <property type="entry name" value="7tm_4"/>
    <property type="match status" value="1"/>
</dbReference>
<dbReference type="EMBL" id="JAATJV010456192">
    <property type="protein sequence ID" value="MBZ3891933.1"/>
    <property type="molecule type" value="Genomic_DNA"/>
</dbReference>
<evidence type="ECO:0000256" key="4">
    <source>
        <dbReference type="ARBA" id="ARBA00023040"/>
    </source>
</evidence>
<dbReference type="GO" id="GO:0004984">
    <property type="term" value="F:olfactory receptor activity"/>
    <property type="evidence" value="ECO:0007669"/>
    <property type="project" value="InterPro"/>
</dbReference>
<comment type="caution">
    <text evidence="9">The sequence shown here is derived from an EMBL/GenBank/DDBJ whole genome shotgun (WGS) entry which is preliminary data.</text>
</comment>
<feature type="transmembrane region" description="Helical" evidence="8">
    <location>
        <begin position="58"/>
        <end position="81"/>
    </location>
</feature>
<feature type="transmembrane region" description="Helical" evidence="8">
    <location>
        <begin position="23"/>
        <end position="46"/>
    </location>
</feature>
<accession>A0AA41NK68</accession>
<dbReference type="GO" id="GO:0004930">
    <property type="term" value="F:G protein-coupled receptor activity"/>
    <property type="evidence" value="ECO:0007669"/>
    <property type="project" value="UniProtKB-KW"/>
</dbReference>
<evidence type="ECO:0000256" key="2">
    <source>
        <dbReference type="ARBA" id="ARBA00022692"/>
    </source>
</evidence>
<reference evidence="9" key="1">
    <citation type="submission" date="2020-03" db="EMBL/GenBank/DDBJ databases">
        <title>Studies in the Genomics of Life Span.</title>
        <authorList>
            <person name="Glass D."/>
        </authorList>
    </citation>
    <scope>NUCLEOTIDE SEQUENCE</scope>
    <source>
        <strain evidence="9">SUZIE</strain>
        <tissue evidence="9">Muscle</tissue>
    </source>
</reference>
<keyword evidence="3 8" id="KW-1133">Transmembrane helix</keyword>
<keyword evidence="10" id="KW-1185">Reference proteome</keyword>
<gene>
    <name evidence="9" type="ORF">SUZIE_215435</name>
</gene>
<evidence type="ECO:0000256" key="8">
    <source>
        <dbReference type="SAM" id="Phobius"/>
    </source>
</evidence>
<evidence type="ECO:0000313" key="10">
    <source>
        <dbReference type="Proteomes" id="UP001166674"/>
    </source>
</evidence>
<dbReference type="InterPro" id="IPR000725">
    <property type="entry name" value="Olfact_rcpt"/>
</dbReference>
<keyword evidence="5 8" id="KW-0472">Membrane</keyword>
<dbReference type="SUPFAM" id="SSF81321">
    <property type="entry name" value="Family A G protein-coupled receptor-like"/>
    <property type="match status" value="1"/>
</dbReference>
<dbReference type="AlphaFoldDB" id="A0AA41NK68"/>
<evidence type="ECO:0000256" key="5">
    <source>
        <dbReference type="ARBA" id="ARBA00023136"/>
    </source>
</evidence>
<feature type="transmembrane region" description="Helical" evidence="8">
    <location>
        <begin position="93"/>
        <end position="113"/>
    </location>
</feature>
<keyword evidence="6 9" id="KW-0675">Receptor</keyword>
<dbReference type="Proteomes" id="UP001166674">
    <property type="component" value="Unassembled WGS sequence"/>
</dbReference>
<proteinExistence type="predicted"/>
<keyword evidence="2 8" id="KW-0812">Transmembrane</keyword>